<accession>A0A0D3JXH1</accession>
<evidence type="ECO:0000256" key="2">
    <source>
        <dbReference type="SAM" id="SignalP"/>
    </source>
</evidence>
<reference evidence="3" key="2">
    <citation type="submission" date="2024-10" db="UniProtKB">
        <authorList>
            <consortium name="EnsemblProtists"/>
        </authorList>
    </citation>
    <scope>IDENTIFICATION</scope>
</reference>
<evidence type="ECO:0000256" key="1">
    <source>
        <dbReference type="SAM" id="MobiDB-lite"/>
    </source>
</evidence>
<feature type="compositionally biased region" description="Pro residues" evidence="1">
    <location>
        <begin position="137"/>
        <end position="164"/>
    </location>
</feature>
<feature type="chain" id="PRO_5044291590" description="Secreted protein" evidence="2">
    <location>
        <begin position="20"/>
        <end position="171"/>
    </location>
</feature>
<protein>
    <recommendedName>
        <fullName evidence="5">Secreted protein</fullName>
    </recommendedName>
</protein>
<keyword evidence="4" id="KW-1185">Reference proteome</keyword>
<feature type="compositionally biased region" description="Low complexity" evidence="1">
    <location>
        <begin position="118"/>
        <end position="136"/>
    </location>
</feature>
<feature type="compositionally biased region" description="Basic and acidic residues" evidence="1">
    <location>
        <begin position="43"/>
        <end position="60"/>
    </location>
</feature>
<evidence type="ECO:0000313" key="3">
    <source>
        <dbReference type="EnsemblProtists" id="EOD28206"/>
    </source>
</evidence>
<dbReference type="Proteomes" id="UP000013827">
    <property type="component" value="Unassembled WGS sequence"/>
</dbReference>
<organism evidence="3 4">
    <name type="scientific">Emiliania huxleyi (strain CCMP1516)</name>
    <dbReference type="NCBI Taxonomy" id="280463"/>
    <lineage>
        <taxon>Eukaryota</taxon>
        <taxon>Haptista</taxon>
        <taxon>Haptophyta</taxon>
        <taxon>Prymnesiophyceae</taxon>
        <taxon>Isochrysidales</taxon>
        <taxon>Noelaerhabdaceae</taxon>
        <taxon>Emiliania</taxon>
    </lineage>
</organism>
<dbReference type="GeneID" id="17273751"/>
<dbReference type="AlphaFoldDB" id="A0A0D3JXH1"/>
<proteinExistence type="predicted"/>
<evidence type="ECO:0000313" key="4">
    <source>
        <dbReference type="Proteomes" id="UP000013827"/>
    </source>
</evidence>
<dbReference type="PaxDb" id="2903-EOD28206"/>
<name>A0A0D3JXH1_EMIH1</name>
<dbReference type="RefSeq" id="XP_005780635.1">
    <property type="nucleotide sequence ID" value="XM_005780578.1"/>
</dbReference>
<evidence type="ECO:0008006" key="5">
    <source>
        <dbReference type="Google" id="ProtNLM"/>
    </source>
</evidence>
<feature type="signal peptide" evidence="2">
    <location>
        <begin position="1"/>
        <end position="19"/>
    </location>
</feature>
<feature type="region of interest" description="Disordered" evidence="1">
    <location>
        <begin position="106"/>
        <end position="171"/>
    </location>
</feature>
<reference evidence="4" key="1">
    <citation type="journal article" date="2013" name="Nature">
        <title>Pan genome of the phytoplankton Emiliania underpins its global distribution.</title>
        <authorList>
            <person name="Read B.A."/>
            <person name="Kegel J."/>
            <person name="Klute M.J."/>
            <person name="Kuo A."/>
            <person name="Lefebvre S.C."/>
            <person name="Maumus F."/>
            <person name="Mayer C."/>
            <person name="Miller J."/>
            <person name="Monier A."/>
            <person name="Salamov A."/>
            <person name="Young J."/>
            <person name="Aguilar M."/>
            <person name="Claverie J.M."/>
            <person name="Frickenhaus S."/>
            <person name="Gonzalez K."/>
            <person name="Herman E.K."/>
            <person name="Lin Y.C."/>
            <person name="Napier J."/>
            <person name="Ogata H."/>
            <person name="Sarno A.F."/>
            <person name="Shmutz J."/>
            <person name="Schroeder D."/>
            <person name="de Vargas C."/>
            <person name="Verret F."/>
            <person name="von Dassow P."/>
            <person name="Valentin K."/>
            <person name="Van de Peer Y."/>
            <person name="Wheeler G."/>
            <person name="Dacks J.B."/>
            <person name="Delwiche C.F."/>
            <person name="Dyhrman S.T."/>
            <person name="Glockner G."/>
            <person name="John U."/>
            <person name="Richards T."/>
            <person name="Worden A.Z."/>
            <person name="Zhang X."/>
            <person name="Grigoriev I.V."/>
            <person name="Allen A.E."/>
            <person name="Bidle K."/>
            <person name="Borodovsky M."/>
            <person name="Bowler C."/>
            <person name="Brownlee C."/>
            <person name="Cock J.M."/>
            <person name="Elias M."/>
            <person name="Gladyshev V.N."/>
            <person name="Groth M."/>
            <person name="Guda C."/>
            <person name="Hadaegh A."/>
            <person name="Iglesias-Rodriguez M.D."/>
            <person name="Jenkins J."/>
            <person name="Jones B.M."/>
            <person name="Lawson T."/>
            <person name="Leese F."/>
            <person name="Lindquist E."/>
            <person name="Lobanov A."/>
            <person name="Lomsadze A."/>
            <person name="Malik S.B."/>
            <person name="Marsh M.E."/>
            <person name="Mackinder L."/>
            <person name="Mock T."/>
            <person name="Mueller-Roeber B."/>
            <person name="Pagarete A."/>
            <person name="Parker M."/>
            <person name="Probert I."/>
            <person name="Quesneville H."/>
            <person name="Raines C."/>
            <person name="Rensing S.A."/>
            <person name="Riano-Pachon D.M."/>
            <person name="Richier S."/>
            <person name="Rokitta S."/>
            <person name="Shiraiwa Y."/>
            <person name="Soanes D.M."/>
            <person name="van der Giezen M."/>
            <person name="Wahlund T.M."/>
            <person name="Williams B."/>
            <person name="Wilson W."/>
            <person name="Wolfe G."/>
            <person name="Wurch L.L."/>
        </authorList>
    </citation>
    <scope>NUCLEOTIDE SEQUENCE</scope>
</reference>
<dbReference type="HOGENOM" id="CLU_1567002_0_0_1"/>
<sequence length="171" mass="18769">MSCAWTLLLWSMLNIRYTGHEIQRDKPHTGRLAGSLRSHASVRARDKAKQPRTRAENTARGEIYEPSGARGAVPGGARNGSQWMRDRWVWGSLRLRHFATCSRVRSNSLTRCARRPPSDSCSPPCPSLLAPSADSPLPSPPCPPVPPPPPLPRCRPAAAPPPRTAPAHRPR</sequence>
<dbReference type="EnsemblProtists" id="EOD28206">
    <property type="protein sequence ID" value="EOD28206"/>
    <property type="gene ID" value="EMIHUDRAFT_442972"/>
</dbReference>
<keyword evidence="2" id="KW-0732">Signal</keyword>
<feature type="region of interest" description="Disordered" evidence="1">
    <location>
        <begin position="26"/>
        <end position="60"/>
    </location>
</feature>
<dbReference type="KEGG" id="ehx:EMIHUDRAFT_442972"/>